<sequence>MDVLANMPPPMTGIDACLSDGFHLDNGVKITGGAGVLLVGGEAFAWTPWLKSEGAESKDKASMINQKGQWEVSEDSWGVLDLMWPKPDLLILGLGASTFPISPATRRRINEMGIRVDIQDTRNAAAQFNLLATERGISAIAAALIPIAWKGQNR</sequence>
<dbReference type="InterPro" id="IPR007523">
    <property type="entry name" value="NDUFAF3/AAMDC"/>
</dbReference>
<dbReference type="GO" id="GO:0005743">
    <property type="term" value="C:mitochondrial inner membrane"/>
    <property type="evidence" value="ECO:0007669"/>
    <property type="project" value="TreeGrafter"/>
</dbReference>
<dbReference type="PANTHER" id="PTHR21192:SF2">
    <property type="entry name" value="NADH DEHYDROGENASE [UBIQUINONE] 1 ALPHA SUBCOMPLEX ASSEMBLY FACTOR 3"/>
    <property type="match status" value="1"/>
</dbReference>
<dbReference type="EMBL" id="CAJPDQ010000025">
    <property type="protein sequence ID" value="CAF9926638.1"/>
    <property type="molecule type" value="Genomic_DNA"/>
</dbReference>
<evidence type="ECO:0008006" key="3">
    <source>
        <dbReference type="Google" id="ProtNLM"/>
    </source>
</evidence>
<dbReference type="GO" id="GO:0032981">
    <property type="term" value="P:mitochondrial respiratory chain complex I assembly"/>
    <property type="evidence" value="ECO:0007669"/>
    <property type="project" value="TreeGrafter"/>
</dbReference>
<gene>
    <name evidence="1" type="ORF">GOMPHAMPRED_004197</name>
</gene>
<dbReference type="PANTHER" id="PTHR21192">
    <property type="entry name" value="NUCLEAR PROTEIN E3-3"/>
    <property type="match status" value="1"/>
</dbReference>
<protein>
    <recommendedName>
        <fullName evidence="3">NADH dehydrogenase [ubiquinone] 1 alpha subcomplex assembly factor 3</fullName>
    </recommendedName>
</protein>
<dbReference type="Gene3D" id="3.40.1230.10">
    <property type="entry name" value="MTH938-like"/>
    <property type="match status" value="1"/>
</dbReference>
<name>A0A8H3FRR2_9LECA</name>
<organism evidence="1 2">
    <name type="scientific">Gomphillus americanus</name>
    <dbReference type="NCBI Taxonomy" id="1940652"/>
    <lineage>
        <taxon>Eukaryota</taxon>
        <taxon>Fungi</taxon>
        <taxon>Dikarya</taxon>
        <taxon>Ascomycota</taxon>
        <taxon>Pezizomycotina</taxon>
        <taxon>Lecanoromycetes</taxon>
        <taxon>OSLEUM clade</taxon>
        <taxon>Ostropomycetidae</taxon>
        <taxon>Ostropales</taxon>
        <taxon>Graphidaceae</taxon>
        <taxon>Gomphilloideae</taxon>
        <taxon>Gomphillus</taxon>
    </lineage>
</organism>
<dbReference type="Proteomes" id="UP000664169">
    <property type="component" value="Unassembled WGS sequence"/>
</dbReference>
<dbReference type="AlphaFoldDB" id="A0A8H3FRR2"/>
<keyword evidence="2" id="KW-1185">Reference proteome</keyword>
<dbReference type="Pfam" id="PF04430">
    <property type="entry name" value="DUF498"/>
    <property type="match status" value="1"/>
</dbReference>
<evidence type="ECO:0000313" key="2">
    <source>
        <dbReference type="Proteomes" id="UP000664169"/>
    </source>
</evidence>
<evidence type="ECO:0000313" key="1">
    <source>
        <dbReference type="EMBL" id="CAF9926638.1"/>
    </source>
</evidence>
<reference evidence="1" key="1">
    <citation type="submission" date="2021-03" db="EMBL/GenBank/DDBJ databases">
        <authorList>
            <person name="Tagirdzhanova G."/>
        </authorList>
    </citation>
    <scope>NUCLEOTIDE SEQUENCE</scope>
</reference>
<dbReference type="OrthoDB" id="20681at2759"/>
<dbReference type="InterPro" id="IPR036748">
    <property type="entry name" value="MTH938-like_sf"/>
</dbReference>
<dbReference type="FunFam" id="3.40.1230.10:FF:000005">
    <property type="entry name" value="NADH dehydrogenase [ubiquinone]alpha subcomplex assembly factor"/>
    <property type="match status" value="1"/>
</dbReference>
<comment type="caution">
    <text evidence="1">The sequence shown here is derived from an EMBL/GenBank/DDBJ whole genome shotgun (WGS) entry which is preliminary data.</text>
</comment>
<accession>A0A8H3FRR2</accession>
<dbReference type="SUPFAM" id="SSF64076">
    <property type="entry name" value="MTH938-like"/>
    <property type="match status" value="1"/>
</dbReference>
<proteinExistence type="predicted"/>